<reference evidence="7" key="1">
    <citation type="journal article" date="2019" name="Int. J. Syst. Evol. Microbiol.">
        <title>The Global Catalogue of Microorganisms (GCM) 10K type strain sequencing project: providing services to taxonomists for standard genome sequencing and annotation.</title>
        <authorList>
            <consortium name="The Broad Institute Genomics Platform"/>
            <consortium name="The Broad Institute Genome Sequencing Center for Infectious Disease"/>
            <person name="Wu L."/>
            <person name="Ma J."/>
        </authorList>
    </citation>
    <scope>NUCLEOTIDE SEQUENCE [LARGE SCALE GENOMIC DNA]</scope>
    <source>
        <strain evidence="7">JCM 17986</strain>
    </source>
</reference>
<evidence type="ECO:0000256" key="3">
    <source>
        <dbReference type="ARBA" id="ARBA00023163"/>
    </source>
</evidence>
<evidence type="ECO:0000313" key="7">
    <source>
        <dbReference type="Proteomes" id="UP001500466"/>
    </source>
</evidence>
<dbReference type="InterPro" id="IPR001647">
    <property type="entry name" value="HTH_TetR"/>
</dbReference>
<evidence type="ECO:0000256" key="2">
    <source>
        <dbReference type="ARBA" id="ARBA00023125"/>
    </source>
</evidence>
<gene>
    <name evidence="6" type="ORF">GCM10023205_63520</name>
</gene>
<evidence type="ECO:0000256" key="4">
    <source>
        <dbReference type="PROSITE-ProRule" id="PRU00335"/>
    </source>
</evidence>
<keyword evidence="2 4" id="KW-0238">DNA-binding</keyword>
<dbReference type="InterPro" id="IPR009057">
    <property type="entry name" value="Homeodomain-like_sf"/>
</dbReference>
<dbReference type="PROSITE" id="PS50977">
    <property type="entry name" value="HTH_TETR_2"/>
    <property type="match status" value="1"/>
</dbReference>
<dbReference type="InterPro" id="IPR036271">
    <property type="entry name" value="Tet_transcr_reg_TetR-rel_C_sf"/>
</dbReference>
<dbReference type="PANTHER" id="PTHR30055">
    <property type="entry name" value="HTH-TYPE TRANSCRIPTIONAL REGULATOR RUTR"/>
    <property type="match status" value="1"/>
</dbReference>
<evidence type="ECO:0000259" key="5">
    <source>
        <dbReference type="PROSITE" id="PS50977"/>
    </source>
</evidence>
<proteinExistence type="predicted"/>
<protein>
    <submittedName>
        <fullName evidence="6">TetR/AcrR family transcriptional regulator</fullName>
    </submittedName>
</protein>
<name>A0ABP9I2C0_9ACTN</name>
<keyword evidence="1" id="KW-0805">Transcription regulation</keyword>
<accession>A0ABP9I2C0</accession>
<dbReference type="InterPro" id="IPR050109">
    <property type="entry name" value="HTH-type_TetR-like_transc_reg"/>
</dbReference>
<dbReference type="Proteomes" id="UP001500466">
    <property type="component" value="Unassembled WGS sequence"/>
</dbReference>
<organism evidence="6 7">
    <name type="scientific">Yinghuangia aomiensis</name>
    <dbReference type="NCBI Taxonomy" id="676205"/>
    <lineage>
        <taxon>Bacteria</taxon>
        <taxon>Bacillati</taxon>
        <taxon>Actinomycetota</taxon>
        <taxon>Actinomycetes</taxon>
        <taxon>Kitasatosporales</taxon>
        <taxon>Streptomycetaceae</taxon>
        <taxon>Yinghuangia</taxon>
    </lineage>
</organism>
<comment type="caution">
    <text evidence="6">The sequence shown here is derived from an EMBL/GenBank/DDBJ whole genome shotgun (WGS) entry which is preliminary data.</text>
</comment>
<sequence length="182" mass="19546">MSTDRETVLREATALLIRRPAAAMDDIARAAGISRATLHRMYAGRDALVRAIGARALEQVSAAVDAARIEDGPADEALRRVVDELMPIAEFLGILYGENALCEVPEIDAAWQRIDNRVNAVVRQGQADGVLRLDLPAAWITEAVFSLAVGAGWAVRDGRLARREAPRGVAELLLGGVGRTRG</sequence>
<keyword evidence="3" id="KW-0804">Transcription</keyword>
<evidence type="ECO:0000256" key="1">
    <source>
        <dbReference type="ARBA" id="ARBA00023015"/>
    </source>
</evidence>
<feature type="DNA-binding region" description="H-T-H motif" evidence="4">
    <location>
        <begin position="23"/>
        <end position="42"/>
    </location>
</feature>
<dbReference type="RefSeq" id="WP_345679206.1">
    <property type="nucleotide sequence ID" value="NZ_BAABHS010000028.1"/>
</dbReference>
<dbReference type="SUPFAM" id="SSF46689">
    <property type="entry name" value="Homeodomain-like"/>
    <property type="match status" value="1"/>
</dbReference>
<dbReference type="SUPFAM" id="SSF48498">
    <property type="entry name" value="Tetracyclin repressor-like, C-terminal domain"/>
    <property type="match status" value="1"/>
</dbReference>
<dbReference type="Gene3D" id="1.10.357.10">
    <property type="entry name" value="Tetracycline Repressor, domain 2"/>
    <property type="match status" value="1"/>
</dbReference>
<dbReference type="Pfam" id="PF00440">
    <property type="entry name" value="TetR_N"/>
    <property type="match status" value="1"/>
</dbReference>
<dbReference type="PANTHER" id="PTHR30055:SF234">
    <property type="entry name" value="HTH-TYPE TRANSCRIPTIONAL REGULATOR BETI"/>
    <property type="match status" value="1"/>
</dbReference>
<keyword evidence="7" id="KW-1185">Reference proteome</keyword>
<evidence type="ECO:0000313" key="6">
    <source>
        <dbReference type="EMBL" id="GAA4984662.1"/>
    </source>
</evidence>
<feature type="domain" description="HTH tetR-type" evidence="5">
    <location>
        <begin position="2"/>
        <end position="60"/>
    </location>
</feature>
<dbReference type="EMBL" id="BAABHS010000028">
    <property type="protein sequence ID" value="GAA4984662.1"/>
    <property type="molecule type" value="Genomic_DNA"/>
</dbReference>